<dbReference type="OrthoDB" id="2672773at2"/>
<name>A0A1G4TMY6_9BACL</name>
<dbReference type="Proteomes" id="UP000198601">
    <property type="component" value="Unassembled WGS sequence"/>
</dbReference>
<gene>
    <name evidence="1" type="ORF">SAMN04487970_10596</name>
</gene>
<accession>A0A1G4TMY6</accession>
<evidence type="ECO:0000313" key="2">
    <source>
        <dbReference type="Proteomes" id="UP000198601"/>
    </source>
</evidence>
<sequence length="62" mass="7088">MSKARAKELAARYDFKLRAVANSLKYPNGYVKVISPDGSEQRASDWMAAMNMIRLQVARKRK</sequence>
<reference evidence="2" key="1">
    <citation type="submission" date="2016-10" db="EMBL/GenBank/DDBJ databases">
        <authorList>
            <person name="Varghese N."/>
            <person name="Submissions S."/>
        </authorList>
    </citation>
    <scope>NUCLEOTIDE SEQUENCE [LARGE SCALE GENOMIC DNA]</scope>
    <source>
        <strain evidence="2">CGMCC 1.8946</strain>
    </source>
</reference>
<proteinExistence type="predicted"/>
<dbReference type="STRING" id="624147.SAMN04487970_10596"/>
<keyword evidence="2" id="KW-1185">Reference proteome</keyword>
<evidence type="ECO:0000313" key="1">
    <source>
        <dbReference type="EMBL" id="SCW82790.1"/>
    </source>
</evidence>
<dbReference type="EMBL" id="FMTT01000059">
    <property type="protein sequence ID" value="SCW82790.1"/>
    <property type="molecule type" value="Genomic_DNA"/>
</dbReference>
<organism evidence="1 2">
    <name type="scientific">Paenibacillus tianmuensis</name>
    <dbReference type="NCBI Taxonomy" id="624147"/>
    <lineage>
        <taxon>Bacteria</taxon>
        <taxon>Bacillati</taxon>
        <taxon>Bacillota</taxon>
        <taxon>Bacilli</taxon>
        <taxon>Bacillales</taxon>
        <taxon>Paenibacillaceae</taxon>
        <taxon>Paenibacillus</taxon>
    </lineage>
</organism>
<dbReference type="AlphaFoldDB" id="A0A1G4TMY6"/>
<dbReference type="RefSeq" id="WP_090676328.1">
    <property type="nucleotide sequence ID" value="NZ_FMTT01000059.1"/>
</dbReference>
<protein>
    <submittedName>
        <fullName evidence="1">Uncharacterized protein</fullName>
    </submittedName>
</protein>